<dbReference type="Pfam" id="PF02311">
    <property type="entry name" value="AraC_binding"/>
    <property type="match status" value="1"/>
</dbReference>
<evidence type="ECO:0000259" key="4">
    <source>
        <dbReference type="PROSITE" id="PS01124"/>
    </source>
</evidence>
<dbReference type="InterPro" id="IPR020449">
    <property type="entry name" value="Tscrpt_reg_AraC-type_HTH"/>
</dbReference>
<reference evidence="5" key="1">
    <citation type="submission" date="2024-05" db="EMBL/GenBank/DDBJ databases">
        <authorList>
            <person name="Liu Z."/>
        </authorList>
    </citation>
    <scope>NUCLEOTIDE SEQUENCE</scope>
    <source>
        <strain evidence="5">BS1807G30</strain>
    </source>
</reference>
<evidence type="ECO:0000256" key="1">
    <source>
        <dbReference type="ARBA" id="ARBA00023015"/>
    </source>
</evidence>
<feature type="domain" description="HTH araC/xylS-type" evidence="4">
    <location>
        <begin position="166"/>
        <end position="264"/>
    </location>
</feature>
<keyword evidence="3" id="KW-0804">Transcription</keyword>
<dbReference type="EMBL" id="CP157353">
    <property type="protein sequence ID" value="XBM03486.1"/>
    <property type="molecule type" value="Genomic_DNA"/>
</dbReference>
<sequence>MINRDQLADLFASHSFHIQEIYRLVIQPHSTLSEFKTESAGFLFSIRGEARLNINGKSYNLQPGSVMHVTPGCQLALQVISQSEYEYHSLFYHLNCDKESDFDNTFKLETGANPRIIEILTMLHQNIHTPGGMGKLRVKELFLRLLYQILMGCKQKDSSPNERVIEEAVAYIRGQYMNPLTLQDLAELCDMNPKSFSYFFHKYTGLHPIDYVIQYRMERAREILKTGNIPISDVAMTVGYPNPLYFSRVFKKKFGVPPSAYTVR</sequence>
<gene>
    <name evidence="5" type="ORF">ABG082_15345</name>
</gene>
<dbReference type="PANTHER" id="PTHR43280:SF2">
    <property type="entry name" value="HTH-TYPE TRANSCRIPTIONAL REGULATOR EXSA"/>
    <property type="match status" value="1"/>
</dbReference>
<keyword evidence="1" id="KW-0805">Transcription regulation</keyword>
<dbReference type="Gene3D" id="1.10.10.60">
    <property type="entry name" value="Homeodomain-like"/>
    <property type="match status" value="2"/>
</dbReference>
<dbReference type="SMART" id="SM00342">
    <property type="entry name" value="HTH_ARAC"/>
    <property type="match status" value="1"/>
</dbReference>
<proteinExistence type="predicted"/>
<dbReference type="PROSITE" id="PS00041">
    <property type="entry name" value="HTH_ARAC_FAMILY_1"/>
    <property type="match status" value="1"/>
</dbReference>
<dbReference type="GO" id="GO:0043565">
    <property type="term" value="F:sequence-specific DNA binding"/>
    <property type="evidence" value="ECO:0007669"/>
    <property type="project" value="InterPro"/>
</dbReference>
<keyword evidence="2" id="KW-0238">DNA-binding</keyword>
<dbReference type="InterPro" id="IPR014710">
    <property type="entry name" value="RmlC-like_jellyroll"/>
</dbReference>
<evidence type="ECO:0000313" key="5">
    <source>
        <dbReference type="EMBL" id="XBM03486.1"/>
    </source>
</evidence>
<dbReference type="Gene3D" id="2.60.120.10">
    <property type="entry name" value="Jelly Rolls"/>
    <property type="match status" value="1"/>
</dbReference>
<dbReference type="PROSITE" id="PS01124">
    <property type="entry name" value="HTH_ARAC_FAMILY_2"/>
    <property type="match status" value="1"/>
</dbReference>
<dbReference type="Pfam" id="PF12833">
    <property type="entry name" value="HTH_18"/>
    <property type="match status" value="1"/>
</dbReference>
<dbReference type="PANTHER" id="PTHR43280">
    <property type="entry name" value="ARAC-FAMILY TRANSCRIPTIONAL REGULATOR"/>
    <property type="match status" value="1"/>
</dbReference>
<evidence type="ECO:0000256" key="3">
    <source>
        <dbReference type="ARBA" id="ARBA00023163"/>
    </source>
</evidence>
<accession>A0AAU7FGX9</accession>
<dbReference type="AlphaFoldDB" id="A0AAU7FGX9"/>
<dbReference type="InterPro" id="IPR018062">
    <property type="entry name" value="HTH_AraC-typ_CS"/>
</dbReference>
<dbReference type="InterPro" id="IPR018060">
    <property type="entry name" value="HTH_AraC"/>
</dbReference>
<dbReference type="GO" id="GO:0003700">
    <property type="term" value="F:DNA-binding transcription factor activity"/>
    <property type="evidence" value="ECO:0007669"/>
    <property type="project" value="InterPro"/>
</dbReference>
<name>A0AAU7FGX9_9BACI</name>
<organism evidence="5">
    <name type="scientific">Bacillus sp. BS1807G30</name>
    <dbReference type="NCBI Taxonomy" id="3153756"/>
    <lineage>
        <taxon>Bacteria</taxon>
        <taxon>Bacillati</taxon>
        <taxon>Bacillota</taxon>
        <taxon>Bacilli</taxon>
        <taxon>Bacillales</taxon>
        <taxon>Bacillaceae</taxon>
        <taxon>Bacillus</taxon>
    </lineage>
</organism>
<evidence type="ECO:0000256" key="2">
    <source>
        <dbReference type="ARBA" id="ARBA00023125"/>
    </source>
</evidence>
<dbReference type="PRINTS" id="PR00032">
    <property type="entry name" value="HTHARAC"/>
</dbReference>
<dbReference type="SUPFAM" id="SSF46689">
    <property type="entry name" value="Homeodomain-like"/>
    <property type="match status" value="2"/>
</dbReference>
<dbReference type="InterPro" id="IPR037923">
    <property type="entry name" value="HTH-like"/>
</dbReference>
<dbReference type="InterPro" id="IPR009057">
    <property type="entry name" value="Homeodomain-like_sf"/>
</dbReference>
<protein>
    <submittedName>
        <fullName evidence="5">AraC family transcriptional regulator</fullName>
    </submittedName>
</protein>
<dbReference type="SUPFAM" id="SSF51215">
    <property type="entry name" value="Regulatory protein AraC"/>
    <property type="match status" value="1"/>
</dbReference>
<dbReference type="InterPro" id="IPR003313">
    <property type="entry name" value="AraC-bd"/>
</dbReference>
<dbReference type="RefSeq" id="WP_249670064.1">
    <property type="nucleotide sequence ID" value="NZ_CP157353.1"/>
</dbReference>